<dbReference type="InterPro" id="IPR052226">
    <property type="entry name" value="UPF0332_toxin"/>
</dbReference>
<dbReference type="EMBL" id="JAQYXL010000001">
    <property type="protein sequence ID" value="MEN3228666.1"/>
    <property type="molecule type" value="Genomic_DNA"/>
</dbReference>
<dbReference type="Gene3D" id="1.20.120.330">
    <property type="entry name" value="Nucleotidyltransferases domain 2"/>
    <property type="match status" value="1"/>
</dbReference>
<comment type="caution">
    <text evidence="3">The sequence shown here is derived from an EMBL/GenBank/DDBJ whole genome shotgun (WGS) entry which is preliminary data.</text>
</comment>
<feature type="domain" description="HEPN" evidence="2">
    <location>
        <begin position="5"/>
        <end position="115"/>
    </location>
</feature>
<name>A0ABU9ZCB0_9HYPH</name>
<evidence type="ECO:0000256" key="1">
    <source>
        <dbReference type="ARBA" id="ARBA00038248"/>
    </source>
</evidence>
<protein>
    <submittedName>
        <fullName evidence="3">HEPN domain-containing protein</fullName>
    </submittedName>
</protein>
<dbReference type="InterPro" id="IPR007842">
    <property type="entry name" value="HEPN_dom"/>
</dbReference>
<keyword evidence="4" id="KW-1185">Reference proteome</keyword>
<dbReference type="PANTHER" id="PTHR36565">
    <property type="entry name" value="UPF0332 PROTEIN TM_1000"/>
    <property type="match status" value="1"/>
</dbReference>
<evidence type="ECO:0000313" key="3">
    <source>
        <dbReference type="EMBL" id="MEN3228666.1"/>
    </source>
</evidence>
<dbReference type="Pfam" id="PF05168">
    <property type="entry name" value="HEPN"/>
    <property type="match status" value="1"/>
</dbReference>
<gene>
    <name evidence="3" type="ORF">PUR21_13645</name>
</gene>
<reference evidence="3 4" key="1">
    <citation type="journal article" date="2023" name="PLoS ONE">
        <title>Complete genome assembly of Hawai'i environmental nontuberculous mycobacteria reveals unexpected co-isolation with methylobacteria.</title>
        <authorList>
            <person name="Hendrix J."/>
            <person name="Epperson L.E."/>
            <person name="Tong E.I."/>
            <person name="Chan Y.L."/>
            <person name="Hasan N.A."/>
            <person name="Dawrs S.N."/>
            <person name="Norton G.J."/>
            <person name="Virdi R."/>
            <person name="Crooks J.L."/>
            <person name="Chan E.D."/>
            <person name="Honda J.R."/>
            <person name="Strong M."/>
        </authorList>
    </citation>
    <scope>NUCLEOTIDE SEQUENCE [LARGE SCALE GENOMIC DNA]</scope>
    <source>
        <strain evidence="3 4">NJH_HI01</strain>
    </source>
</reference>
<accession>A0ABU9ZCB0</accession>
<evidence type="ECO:0000259" key="2">
    <source>
        <dbReference type="Pfam" id="PF05168"/>
    </source>
</evidence>
<dbReference type="RefSeq" id="WP_200670654.1">
    <property type="nucleotide sequence ID" value="NZ_JACWCW010000014.1"/>
</dbReference>
<comment type="similarity">
    <text evidence="1">Belongs to the UPF0332 family.</text>
</comment>
<organism evidence="3 4">
    <name type="scientific">Methylorubrum rhodesianum</name>
    <dbReference type="NCBI Taxonomy" id="29427"/>
    <lineage>
        <taxon>Bacteria</taxon>
        <taxon>Pseudomonadati</taxon>
        <taxon>Pseudomonadota</taxon>
        <taxon>Alphaproteobacteria</taxon>
        <taxon>Hyphomicrobiales</taxon>
        <taxon>Methylobacteriaceae</taxon>
        <taxon>Methylorubrum</taxon>
    </lineage>
</organism>
<evidence type="ECO:0000313" key="4">
    <source>
        <dbReference type="Proteomes" id="UP001404845"/>
    </source>
</evidence>
<sequence>MQPDLLAMSVEAAEAARDAYDNGHHDTAVTRAYYAMFNAARAWLRHLGRPIDGKHGAIIGDFGRMVVGQGLVGPDIGRAFNRMRESRNDADYGESNFTKQEVLTMVEKAESLVDLALGELSAKTITVAQPRARSAKERAEHASKAAMASLFVRAASARGLDVPGDVEERLFSEAAQADLEDLIIALADIDDVRDAVEQRLGRPQPKT</sequence>
<proteinExistence type="inferred from homology"/>
<dbReference type="Proteomes" id="UP001404845">
    <property type="component" value="Unassembled WGS sequence"/>
</dbReference>
<dbReference type="PANTHER" id="PTHR36565:SF1">
    <property type="entry name" value="UPF0332 PROTEIN TM_1000"/>
    <property type="match status" value="1"/>
</dbReference>